<name>A0ABC8Y187_9POAL</name>
<keyword evidence="7" id="KW-1133">Transmembrane helix</keyword>
<dbReference type="CDD" id="cd20618">
    <property type="entry name" value="CYP71_clan"/>
    <property type="match status" value="1"/>
</dbReference>
<evidence type="ECO:0000256" key="4">
    <source>
        <dbReference type="ARBA" id="ARBA00023002"/>
    </source>
</evidence>
<dbReference type="EMBL" id="OZ075125">
    <property type="protein sequence ID" value="CAL4933230.1"/>
    <property type="molecule type" value="Genomic_DNA"/>
</dbReference>
<proteinExistence type="inferred from homology"/>
<evidence type="ECO:0000313" key="9">
    <source>
        <dbReference type="Proteomes" id="UP001497457"/>
    </source>
</evidence>
<comment type="similarity">
    <text evidence="1">Belongs to the cytochrome P450 family.</text>
</comment>
<dbReference type="Gene3D" id="1.10.630.10">
    <property type="entry name" value="Cytochrome P450"/>
    <property type="match status" value="1"/>
</dbReference>
<reference evidence="9" key="1">
    <citation type="submission" date="2024-06" db="EMBL/GenBank/DDBJ databases">
        <authorList>
            <person name="Ryan C."/>
        </authorList>
    </citation>
    <scope>NUCLEOTIDE SEQUENCE [LARGE SCALE GENOMIC DNA]</scope>
</reference>
<evidence type="ECO:0000256" key="3">
    <source>
        <dbReference type="ARBA" id="ARBA00022723"/>
    </source>
</evidence>
<protein>
    <submittedName>
        <fullName evidence="8">Uncharacterized protein</fullName>
    </submittedName>
</protein>
<evidence type="ECO:0000256" key="7">
    <source>
        <dbReference type="SAM" id="Phobius"/>
    </source>
</evidence>
<organism evidence="8 9">
    <name type="scientific">Urochloa decumbens</name>
    <dbReference type="NCBI Taxonomy" id="240449"/>
    <lineage>
        <taxon>Eukaryota</taxon>
        <taxon>Viridiplantae</taxon>
        <taxon>Streptophyta</taxon>
        <taxon>Embryophyta</taxon>
        <taxon>Tracheophyta</taxon>
        <taxon>Spermatophyta</taxon>
        <taxon>Magnoliopsida</taxon>
        <taxon>Liliopsida</taxon>
        <taxon>Poales</taxon>
        <taxon>Poaceae</taxon>
        <taxon>PACMAD clade</taxon>
        <taxon>Panicoideae</taxon>
        <taxon>Panicodae</taxon>
        <taxon>Paniceae</taxon>
        <taxon>Melinidinae</taxon>
        <taxon>Urochloa</taxon>
    </lineage>
</organism>
<accession>A0ABC8Y187</accession>
<keyword evidence="5" id="KW-0408">Iron</keyword>
<dbReference type="Pfam" id="PF00067">
    <property type="entry name" value="p450"/>
    <property type="match status" value="1"/>
</dbReference>
<dbReference type="SUPFAM" id="SSF48264">
    <property type="entry name" value="Cytochrome P450"/>
    <property type="match status" value="1"/>
</dbReference>
<keyword evidence="7" id="KW-0472">Membrane</keyword>
<keyword evidence="3" id="KW-0479">Metal-binding</keyword>
<dbReference type="AlphaFoldDB" id="A0ABC8Y187"/>
<evidence type="ECO:0000256" key="2">
    <source>
        <dbReference type="ARBA" id="ARBA00022617"/>
    </source>
</evidence>
<keyword evidence="7" id="KW-0812">Transmembrane</keyword>
<reference evidence="8 9" key="2">
    <citation type="submission" date="2024-10" db="EMBL/GenBank/DDBJ databases">
        <authorList>
            <person name="Ryan C."/>
        </authorList>
    </citation>
    <scope>NUCLEOTIDE SEQUENCE [LARGE SCALE GENOMIC DNA]</scope>
</reference>
<dbReference type="GO" id="GO:0046872">
    <property type="term" value="F:metal ion binding"/>
    <property type="evidence" value="ECO:0007669"/>
    <property type="project" value="UniProtKB-KW"/>
</dbReference>
<evidence type="ECO:0000256" key="5">
    <source>
        <dbReference type="ARBA" id="ARBA00023004"/>
    </source>
</evidence>
<dbReference type="InterPro" id="IPR002401">
    <property type="entry name" value="Cyt_P450_E_grp-I"/>
</dbReference>
<dbReference type="PANTHER" id="PTHR47944">
    <property type="entry name" value="CYTOCHROME P450 98A9"/>
    <property type="match status" value="1"/>
</dbReference>
<dbReference type="PANTHER" id="PTHR47944:SF9">
    <property type="entry name" value="FLAVONOID 3-MONOOXYGENASE"/>
    <property type="match status" value="1"/>
</dbReference>
<gene>
    <name evidence="8" type="ORF">URODEC1_LOCUS28017</name>
</gene>
<evidence type="ECO:0000313" key="8">
    <source>
        <dbReference type="EMBL" id="CAL4933230.1"/>
    </source>
</evidence>
<keyword evidence="4" id="KW-0560">Oxidoreductase</keyword>
<dbReference type="Proteomes" id="UP001497457">
    <property type="component" value="Chromosome 15b"/>
</dbReference>
<dbReference type="InterPro" id="IPR036396">
    <property type="entry name" value="Cyt_P450_sf"/>
</dbReference>
<dbReference type="InterPro" id="IPR001128">
    <property type="entry name" value="Cyt_P450"/>
</dbReference>
<dbReference type="PRINTS" id="PR00463">
    <property type="entry name" value="EP450I"/>
</dbReference>
<feature type="transmembrane region" description="Helical" evidence="7">
    <location>
        <begin position="6"/>
        <end position="24"/>
    </location>
</feature>
<feature type="region of interest" description="Disordered" evidence="6">
    <location>
        <begin position="426"/>
        <end position="451"/>
    </location>
</feature>
<keyword evidence="2" id="KW-0349">Heme</keyword>
<sequence>MELPPWASFLGVVLAILLLLVSTLHRRRRSRKYNLPPGPRPLPIIGNLNLIGPLPHRSVHELSKSYGPLMSLRYGSLPVVVASSVDMASFFLKTHDLLFLDRPRTTAGRYTGFNYSDMIWSPYGAYFRQVRKFCKTEFFSAARLKLQEQIRETEVRAMMRDLYAAAGKAAPVRPMDHLFQLTINVISLMVLGKKHNDVDQDNRSSAAGLPGTPEGFKWMIEEFFSLSGRFDVGDMIPWLGWLDLNGHVRRMKKFREMLDPFLDNVVDEHSERRLREGEDFVAMDALDMLLELADDPNLEAPIQRDGVKAFALNLLVGLPDTTSVTIEWAMSELLRHPNALAKVTEELDRVIGRERLMVTEGDIPSLPYLQAVLKETMRLHPVAPLLTPRLAREDVSVGGHDVPAGTTVFVNVWAIARDPRHLGARRRRVPAGAVRREQRGREGAAPGAASLRVRPPDVPRFLARAQDGPRAPGQPRARLLLEAPRWRLQGEAVHGGNVRADRAAQGPARRCRRAQAPGAPLRLMHARPHPPMHVMLCCFLLSVCVRNNARTVHAWWSMDVLLRCLYDFTICLGP</sequence>
<keyword evidence="9" id="KW-1185">Reference proteome</keyword>
<evidence type="ECO:0000256" key="1">
    <source>
        <dbReference type="ARBA" id="ARBA00010617"/>
    </source>
</evidence>
<dbReference type="GO" id="GO:0016491">
    <property type="term" value="F:oxidoreductase activity"/>
    <property type="evidence" value="ECO:0007669"/>
    <property type="project" value="UniProtKB-KW"/>
</dbReference>
<evidence type="ECO:0000256" key="6">
    <source>
        <dbReference type="SAM" id="MobiDB-lite"/>
    </source>
</evidence>